<evidence type="ECO:0000313" key="3">
    <source>
        <dbReference type="EMBL" id="KAK5053971.1"/>
    </source>
</evidence>
<keyword evidence="2" id="KW-0812">Transmembrane</keyword>
<dbReference type="EMBL" id="JAVRRD010000011">
    <property type="protein sequence ID" value="KAK5053971.1"/>
    <property type="molecule type" value="Genomic_DNA"/>
</dbReference>
<dbReference type="AlphaFoldDB" id="A0AAV9NBY2"/>
<organism evidence="3 4">
    <name type="scientific">Exophiala bonariae</name>
    <dbReference type="NCBI Taxonomy" id="1690606"/>
    <lineage>
        <taxon>Eukaryota</taxon>
        <taxon>Fungi</taxon>
        <taxon>Dikarya</taxon>
        <taxon>Ascomycota</taxon>
        <taxon>Pezizomycotina</taxon>
        <taxon>Eurotiomycetes</taxon>
        <taxon>Chaetothyriomycetidae</taxon>
        <taxon>Chaetothyriales</taxon>
        <taxon>Herpotrichiellaceae</taxon>
        <taxon>Exophiala</taxon>
    </lineage>
</organism>
<reference evidence="3 4" key="1">
    <citation type="submission" date="2023-08" db="EMBL/GenBank/DDBJ databases">
        <title>Black Yeasts Isolated from many extreme environments.</title>
        <authorList>
            <person name="Coleine C."/>
            <person name="Stajich J.E."/>
            <person name="Selbmann L."/>
        </authorList>
    </citation>
    <scope>NUCLEOTIDE SEQUENCE [LARGE SCALE GENOMIC DNA]</scope>
    <source>
        <strain evidence="3 4">CCFEE 5792</strain>
    </source>
</reference>
<sequence>MATILPRRVGFVCHSCKKSLATKVNQRSFSALDASFSSRKLTARPYRSTISSLTQSRCASLSAAKATHASPTSGRQPSHEPAEETDEAEDAAAAAEIAAADEISSKVITLNPAAVLVSLKQDISKIISTDAVPSQENLIILLDLVYQLANVIVFGINKGPNEVESRQGENLADSVLRDLAEGRSNEPIYIAEKEMSAPFRASAADTLAELTWKLARDPKVFIGPDILTIYTRVQCLLGKPEYLPEIFNLYAHKKIPVRDSSPVTYSNPWSRLPKYAVPEAMAYLALQAAIVKKNLPLALAIIDTTVATPAYLAQRVLSRAAIPLLGVAALPAVAYAGASWVAKTQNTMDYEMAKYTSIAAAMAYIGTLSTIGFVAITTSNDQMERVVWRPGTHLNQRWLREDERKAFDRLALAWGFENKGRWGEEVGEDWQTLRDECGARSMILDKTDLMEGMQ</sequence>
<feature type="region of interest" description="Disordered" evidence="1">
    <location>
        <begin position="64"/>
        <end position="90"/>
    </location>
</feature>
<dbReference type="GeneID" id="89970149"/>
<proteinExistence type="predicted"/>
<feature type="transmembrane region" description="Helical" evidence="2">
    <location>
        <begin position="320"/>
        <end position="338"/>
    </location>
</feature>
<comment type="caution">
    <text evidence="3">The sequence shown here is derived from an EMBL/GenBank/DDBJ whole genome shotgun (WGS) entry which is preliminary data.</text>
</comment>
<evidence type="ECO:0000256" key="1">
    <source>
        <dbReference type="SAM" id="MobiDB-lite"/>
    </source>
</evidence>
<protein>
    <submittedName>
        <fullName evidence="3">Uncharacterized protein</fullName>
    </submittedName>
</protein>
<keyword evidence="2" id="KW-0472">Membrane</keyword>
<accession>A0AAV9NBY2</accession>
<evidence type="ECO:0000256" key="2">
    <source>
        <dbReference type="SAM" id="Phobius"/>
    </source>
</evidence>
<gene>
    <name evidence="3" type="ORF">LTR84_001933</name>
</gene>
<evidence type="ECO:0000313" key="4">
    <source>
        <dbReference type="Proteomes" id="UP001358417"/>
    </source>
</evidence>
<keyword evidence="4" id="KW-1185">Reference proteome</keyword>
<dbReference type="Proteomes" id="UP001358417">
    <property type="component" value="Unassembled WGS sequence"/>
</dbReference>
<keyword evidence="2" id="KW-1133">Transmembrane helix</keyword>
<name>A0AAV9NBY2_9EURO</name>
<feature type="transmembrane region" description="Helical" evidence="2">
    <location>
        <begin position="358"/>
        <end position="376"/>
    </location>
</feature>
<dbReference type="RefSeq" id="XP_064707096.1">
    <property type="nucleotide sequence ID" value="XM_064845551.1"/>
</dbReference>